<evidence type="ECO:0000313" key="3">
    <source>
        <dbReference type="Proteomes" id="UP000265520"/>
    </source>
</evidence>
<keyword evidence="3" id="KW-1185">Reference proteome</keyword>
<dbReference type="Proteomes" id="UP000265520">
    <property type="component" value="Unassembled WGS sequence"/>
</dbReference>
<accession>A0A392MEV5</accession>
<sequence>EGIYSAPSARPKVPLMGREEQPIKSDCQDFSLDGGRSCYFALILVELFHVFRGSGYAQMTMCPRDEEHVGNENMNVDDIPTNAVENPIDVDSDKDSQGEEAGNTQKPPTRSRAWDHFIKQGVGFKGFMSRAQPRLKIPSRVTIARDCHFIDEKWELQKKILGFGLIANHRGAPSENP</sequence>
<organism evidence="2 3">
    <name type="scientific">Trifolium medium</name>
    <dbReference type="NCBI Taxonomy" id="97028"/>
    <lineage>
        <taxon>Eukaryota</taxon>
        <taxon>Viridiplantae</taxon>
        <taxon>Streptophyta</taxon>
        <taxon>Embryophyta</taxon>
        <taxon>Tracheophyta</taxon>
        <taxon>Spermatophyta</taxon>
        <taxon>Magnoliopsida</taxon>
        <taxon>eudicotyledons</taxon>
        <taxon>Gunneridae</taxon>
        <taxon>Pentapetalae</taxon>
        <taxon>rosids</taxon>
        <taxon>fabids</taxon>
        <taxon>Fabales</taxon>
        <taxon>Fabaceae</taxon>
        <taxon>Papilionoideae</taxon>
        <taxon>50 kb inversion clade</taxon>
        <taxon>NPAAA clade</taxon>
        <taxon>Hologalegina</taxon>
        <taxon>IRL clade</taxon>
        <taxon>Trifolieae</taxon>
        <taxon>Trifolium</taxon>
    </lineage>
</organism>
<feature type="region of interest" description="Disordered" evidence="1">
    <location>
        <begin position="82"/>
        <end position="112"/>
    </location>
</feature>
<proteinExistence type="predicted"/>
<reference evidence="2 3" key="1">
    <citation type="journal article" date="2018" name="Front. Plant Sci.">
        <title>Red Clover (Trifolium pratense) and Zigzag Clover (T. medium) - A Picture of Genomic Similarities and Differences.</title>
        <authorList>
            <person name="Dluhosova J."/>
            <person name="Istvanek J."/>
            <person name="Nedelnik J."/>
            <person name="Repkova J."/>
        </authorList>
    </citation>
    <scope>NUCLEOTIDE SEQUENCE [LARGE SCALE GENOMIC DNA]</scope>
    <source>
        <strain evidence="3">cv. 10/8</strain>
        <tissue evidence="2">Leaf</tissue>
    </source>
</reference>
<evidence type="ECO:0000256" key="1">
    <source>
        <dbReference type="SAM" id="MobiDB-lite"/>
    </source>
</evidence>
<feature type="non-terminal residue" evidence="2">
    <location>
        <position position="1"/>
    </location>
</feature>
<protein>
    <submittedName>
        <fullName evidence="2">Uncharacterized protein</fullName>
    </submittedName>
</protein>
<comment type="caution">
    <text evidence="2">The sequence shown here is derived from an EMBL/GenBank/DDBJ whole genome shotgun (WGS) entry which is preliminary data.</text>
</comment>
<dbReference type="EMBL" id="LXQA010009578">
    <property type="protein sequence ID" value="MCH86016.1"/>
    <property type="molecule type" value="Genomic_DNA"/>
</dbReference>
<evidence type="ECO:0000313" key="2">
    <source>
        <dbReference type="EMBL" id="MCH86016.1"/>
    </source>
</evidence>
<gene>
    <name evidence="2" type="ORF">A2U01_0006870</name>
</gene>
<name>A0A392MEV5_9FABA</name>
<dbReference type="AlphaFoldDB" id="A0A392MEV5"/>